<evidence type="ECO:0000259" key="11">
    <source>
        <dbReference type="PROSITE" id="PS51755"/>
    </source>
</evidence>
<dbReference type="InterPro" id="IPR001789">
    <property type="entry name" value="Sig_transdc_resp-reg_receiver"/>
</dbReference>
<dbReference type="CDD" id="cd00383">
    <property type="entry name" value="trans_reg_C"/>
    <property type="match status" value="1"/>
</dbReference>
<accession>A0A4U8Q703</accession>
<dbReference type="InterPro" id="IPR001867">
    <property type="entry name" value="OmpR/PhoB-type_DNA-bd"/>
</dbReference>
<proteinExistence type="predicted"/>
<dbReference type="Gene3D" id="3.40.50.2300">
    <property type="match status" value="1"/>
</dbReference>
<dbReference type="Proteomes" id="UP000306509">
    <property type="component" value="Unassembled WGS sequence"/>
</dbReference>
<dbReference type="RefSeq" id="WP_027293320.1">
    <property type="nucleotide sequence ID" value="NZ_CABMJZ010000079.1"/>
</dbReference>
<dbReference type="AlphaFoldDB" id="A0A4U8Q703"/>
<evidence type="ECO:0000256" key="2">
    <source>
        <dbReference type="ARBA" id="ARBA00022553"/>
    </source>
</evidence>
<protein>
    <recommendedName>
        <fullName evidence="1">Stage 0 sporulation protein A homolog</fullName>
    </recommendedName>
</protein>
<dbReference type="SMART" id="SM00862">
    <property type="entry name" value="Trans_reg_C"/>
    <property type="match status" value="1"/>
</dbReference>
<keyword evidence="3" id="KW-0902">Two-component regulatory system</keyword>
<dbReference type="EMBL" id="QGQD01000062">
    <property type="protein sequence ID" value="TLC99882.1"/>
    <property type="molecule type" value="Genomic_DNA"/>
</dbReference>
<name>A0A4U8Q703_9FIRM</name>
<comment type="caution">
    <text evidence="12">The sequence shown here is derived from an EMBL/GenBank/DDBJ whole genome shotgun (WGS) entry which is preliminary data.</text>
</comment>
<dbReference type="GO" id="GO:0006355">
    <property type="term" value="P:regulation of DNA-templated transcription"/>
    <property type="evidence" value="ECO:0007669"/>
    <property type="project" value="InterPro"/>
</dbReference>
<dbReference type="STRING" id="180332.GCA_000797495_04600"/>
<evidence type="ECO:0000256" key="3">
    <source>
        <dbReference type="ARBA" id="ARBA00023012"/>
    </source>
</evidence>
<dbReference type="FunFam" id="1.10.10.10:FF:000018">
    <property type="entry name" value="DNA-binding response regulator ResD"/>
    <property type="match status" value="1"/>
</dbReference>
<keyword evidence="2 8" id="KW-0597">Phosphoprotein</keyword>
<dbReference type="Gene3D" id="6.10.250.690">
    <property type="match status" value="1"/>
</dbReference>
<dbReference type="GO" id="GO:0000976">
    <property type="term" value="F:transcription cis-regulatory region binding"/>
    <property type="evidence" value="ECO:0007669"/>
    <property type="project" value="TreeGrafter"/>
</dbReference>
<comment type="function">
    <text evidence="7">May play the central regulatory role in sporulation. It may be an element of the effector pathway responsible for the activation of sporulation genes in response to nutritional stress. Spo0A may act in concert with spo0H (a sigma factor) to control the expression of some genes that are critical to the sporulation process.</text>
</comment>
<dbReference type="PROSITE" id="PS51755">
    <property type="entry name" value="OMPR_PHOB"/>
    <property type="match status" value="1"/>
</dbReference>
<dbReference type="GO" id="GO:0005829">
    <property type="term" value="C:cytosol"/>
    <property type="evidence" value="ECO:0007669"/>
    <property type="project" value="TreeGrafter"/>
</dbReference>
<sequence length="236" mass="27123">MKFSILIVEDEPDIREMIEEALTQPEYTIYTAGDGQEALELIRKNDFDLIILDLMLPKVNGMTVLKKVREQNTVPILILSAKDGEFEKVLGLEYGADDYITKPFSVMELQARVKAFLRRTTIYHAKAEHHDSRITIGDLTIETEDLVVKKKGVPVSLTAKEFEILKLFANHPEKVYTKVSIYQEVWDEEFLHDDNVINVTIRRLREKIEDQPSDPRYIKTVWGIGYKLGTPVEGGK</sequence>
<dbReference type="PANTHER" id="PTHR48111:SF26">
    <property type="entry name" value="STAGE 0 SPORULATION PROTEIN A HOMOLOG"/>
    <property type="match status" value="1"/>
</dbReference>
<feature type="modified residue" description="4-aspartylphosphate" evidence="8">
    <location>
        <position position="53"/>
    </location>
</feature>
<dbReference type="FunFam" id="3.40.50.2300:FF:000001">
    <property type="entry name" value="DNA-binding response regulator PhoB"/>
    <property type="match status" value="1"/>
</dbReference>
<reference evidence="12 13" key="1">
    <citation type="journal article" date="2019" name="Anaerobe">
        <title>Detection of Robinsoniella peoriensis in multiple bone samples of a trauma patient.</title>
        <authorList>
            <person name="Schrottner P."/>
            <person name="Hartwich K."/>
            <person name="Bunk B."/>
            <person name="Schober I."/>
            <person name="Helbig S."/>
            <person name="Rudolph W.W."/>
            <person name="Gunzer F."/>
        </authorList>
    </citation>
    <scope>NUCLEOTIDE SEQUENCE [LARGE SCALE GENOMIC DNA]</scope>
    <source>
        <strain evidence="12 13">DSM 106044</strain>
    </source>
</reference>
<keyword evidence="4" id="KW-0805">Transcription regulation</keyword>
<dbReference type="InterPro" id="IPR039420">
    <property type="entry name" value="WalR-like"/>
</dbReference>
<feature type="DNA-binding region" description="OmpR/PhoB-type" evidence="9">
    <location>
        <begin position="131"/>
        <end position="230"/>
    </location>
</feature>
<dbReference type="PROSITE" id="PS50110">
    <property type="entry name" value="RESPONSE_REGULATORY"/>
    <property type="match status" value="1"/>
</dbReference>
<gene>
    <name evidence="12" type="primary">yycF_6</name>
    <name evidence="12" type="ORF">DSM106044_03268</name>
</gene>
<evidence type="ECO:0000313" key="12">
    <source>
        <dbReference type="EMBL" id="TLC99882.1"/>
    </source>
</evidence>
<dbReference type="PANTHER" id="PTHR48111">
    <property type="entry name" value="REGULATOR OF RPOS"/>
    <property type="match status" value="1"/>
</dbReference>
<evidence type="ECO:0000256" key="8">
    <source>
        <dbReference type="PROSITE-ProRule" id="PRU00169"/>
    </source>
</evidence>
<evidence type="ECO:0000259" key="10">
    <source>
        <dbReference type="PROSITE" id="PS50110"/>
    </source>
</evidence>
<evidence type="ECO:0000256" key="7">
    <source>
        <dbReference type="ARBA" id="ARBA00024867"/>
    </source>
</evidence>
<evidence type="ECO:0000256" key="9">
    <source>
        <dbReference type="PROSITE-ProRule" id="PRU01091"/>
    </source>
</evidence>
<dbReference type="GO" id="GO:0032993">
    <property type="term" value="C:protein-DNA complex"/>
    <property type="evidence" value="ECO:0007669"/>
    <property type="project" value="TreeGrafter"/>
</dbReference>
<dbReference type="GO" id="GO:0000156">
    <property type="term" value="F:phosphorelay response regulator activity"/>
    <property type="evidence" value="ECO:0007669"/>
    <property type="project" value="TreeGrafter"/>
</dbReference>
<dbReference type="InterPro" id="IPR011006">
    <property type="entry name" value="CheY-like_superfamily"/>
</dbReference>
<dbReference type="Pfam" id="PF00486">
    <property type="entry name" value="Trans_reg_C"/>
    <property type="match status" value="1"/>
</dbReference>
<dbReference type="InterPro" id="IPR036388">
    <property type="entry name" value="WH-like_DNA-bd_sf"/>
</dbReference>
<evidence type="ECO:0000256" key="5">
    <source>
        <dbReference type="ARBA" id="ARBA00023125"/>
    </source>
</evidence>
<dbReference type="Gene3D" id="1.10.10.10">
    <property type="entry name" value="Winged helix-like DNA-binding domain superfamily/Winged helix DNA-binding domain"/>
    <property type="match status" value="1"/>
</dbReference>
<feature type="domain" description="Response regulatory" evidence="10">
    <location>
        <begin position="4"/>
        <end position="117"/>
    </location>
</feature>
<keyword evidence="13" id="KW-1185">Reference proteome</keyword>
<feature type="domain" description="OmpR/PhoB-type" evidence="11">
    <location>
        <begin position="131"/>
        <end position="230"/>
    </location>
</feature>
<dbReference type="Pfam" id="PF00072">
    <property type="entry name" value="Response_reg"/>
    <property type="match status" value="1"/>
</dbReference>
<keyword evidence="6" id="KW-0804">Transcription</keyword>
<dbReference type="OrthoDB" id="1655504at2"/>
<organism evidence="12 13">
    <name type="scientific">Robinsoniella peoriensis</name>
    <dbReference type="NCBI Taxonomy" id="180332"/>
    <lineage>
        <taxon>Bacteria</taxon>
        <taxon>Bacillati</taxon>
        <taxon>Bacillota</taxon>
        <taxon>Clostridia</taxon>
        <taxon>Lachnospirales</taxon>
        <taxon>Lachnospiraceae</taxon>
        <taxon>Robinsoniella</taxon>
    </lineage>
</organism>
<evidence type="ECO:0000256" key="1">
    <source>
        <dbReference type="ARBA" id="ARBA00018672"/>
    </source>
</evidence>
<dbReference type="SMART" id="SM00448">
    <property type="entry name" value="REC"/>
    <property type="match status" value="1"/>
</dbReference>
<dbReference type="CDD" id="cd17574">
    <property type="entry name" value="REC_OmpR"/>
    <property type="match status" value="1"/>
</dbReference>
<evidence type="ECO:0000256" key="6">
    <source>
        <dbReference type="ARBA" id="ARBA00023163"/>
    </source>
</evidence>
<evidence type="ECO:0000256" key="4">
    <source>
        <dbReference type="ARBA" id="ARBA00023015"/>
    </source>
</evidence>
<keyword evidence="5 9" id="KW-0238">DNA-binding</keyword>
<dbReference type="SUPFAM" id="SSF52172">
    <property type="entry name" value="CheY-like"/>
    <property type="match status" value="1"/>
</dbReference>
<evidence type="ECO:0000313" key="13">
    <source>
        <dbReference type="Proteomes" id="UP000306509"/>
    </source>
</evidence>